<dbReference type="SUPFAM" id="SSF51161">
    <property type="entry name" value="Trimeric LpxA-like enzymes"/>
    <property type="match status" value="1"/>
</dbReference>
<evidence type="ECO:0000256" key="3">
    <source>
        <dbReference type="ARBA" id="ARBA00022679"/>
    </source>
</evidence>
<dbReference type="PANTHER" id="PTHR43378">
    <property type="entry name" value="UDP-3-O-ACYLGLUCOSAMINE N-ACYLTRANSFERASE"/>
    <property type="match status" value="1"/>
</dbReference>
<feature type="domain" description="UDP-3-O-[3-hydroxymyristoyl] glucosamine N-acyltransferase non-repeat region" evidence="8">
    <location>
        <begin position="21"/>
        <end position="86"/>
    </location>
</feature>
<dbReference type="GO" id="GO:0009245">
    <property type="term" value="P:lipid A biosynthetic process"/>
    <property type="evidence" value="ECO:0007669"/>
    <property type="project" value="UniProtKB-UniRule"/>
</dbReference>
<dbReference type="InterPro" id="IPR011004">
    <property type="entry name" value="Trimer_LpxA-like_sf"/>
</dbReference>
<evidence type="ECO:0000256" key="6">
    <source>
        <dbReference type="ARBA" id="ARBA00023315"/>
    </source>
</evidence>
<proteinExistence type="inferred from homology"/>
<dbReference type="InterPro" id="IPR020573">
    <property type="entry name" value="UDP_GlcNAc_AcTrfase_non-rep"/>
</dbReference>
<comment type="caution">
    <text evidence="9">The sequence shown here is derived from an EMBL/GenBank/DDBJ whole genome shotgun (WGS) entry which is preliminary data.</text>
</comment>
<keyword evidence="4 7" id="KW-0677">Repeat</keyword>
<evidence type="ECO:0000256" key="4">
    <source>
        <dbReference type="ARBA" id="ARBA00022737"/>
    </source>
</evidence>
<dbReference type="OrthoDB" id="9784739at2"/>
<evidence type="ECO:0000313" key="10">
    <source>
        <dbReference type="Proteomes" id="UP000218542"/>
    </source>
</evidence>
<evidence type="ECO:0000256" key="7">
    <source>
        <dbReference type="HAMAP-Rule" id="MF_00523"/>
    </source>
</evidence>
<name>A0A286U3N2_9BACT</name>
<dbReference type="InterPro" id="IPR007691">
    <property type="entry name" value="LpxD"/>
</dbReference>
<sequence length="345" mass="37050">MEKTLKELADYLGGEVIGDENIKIKGVMTIDEAREGYITFVSNIKYIKKIEETSASAILVSPGITTKGKNLLVTKNPYLAFAKVVDLMMSPEKVYPGSLDNSARVSDSAEIGANVTAYPFVFIGENVKVADNVVLYPGVYVGDNCQIGKDTVIHPNTVLHRGTTIGERVVVHSNSVIGCSGYGYAPDGKKYYKIPQVGVTVIEDDVDIGANTTINRGVLGETRIKRGTKIDSEVMIAHNVEIGEDTLITSQVGIAGSVEIGNNVILAGGAGVAGHIKVGDNVQVGGWSGVIKDLPPGGTYLGTPAIEIERMRKCFIIIQKLPEMKNTIKDLQKKIEQLEKRLGSD</sequence>
<keyword evidence="2 7" id="KW-0441">Lipid A biosynthesis</keyword>
<comment type="pathway">
    <text evidence="7">Bacterial outer membrane biogenesis; LPS lipid A biosynthesis.</text>
</comment>
<evidence type="ECO:0000259" key="8">
    <source>
        <dbReference type="Pfam" id="PF04613"/>
    </source>
</evidence>
<evidence type="ECO:0000256" key="2">
    <source>
        <dbReference type="ARBA" id="ARBA00022556"/>
    </source>
</evidence>
<comment type="similarity">
    <text evidence="7">Belongs to the transferase hexapeptide repeat family. LpxD subfamily.</text>
</comment>
<dbReference type="EC" id="2.3.1.191" evidence="7"/>
<dbReference type="PANTHER" id="PTHR43378:SF2">
    <property type="entry name" value="UDP-3-O-ACYLGLUCOSAMINE N-ACYLTRANSFERASE 1, MITOCHONDRIAL-RELATED"/>
    <property type="match status" value="1"/>
</dbReference>
<accession>A0A286U3N2</accession>
<keyword evidence="3 7" id="KW-0808">Transferase</keyword>
<evidence type="ECO:0000256" key="5">
    <source>
        <dbReference type="ARBA" id="ARBA00023098"/>
    </source>
</evidence>
<dbReference type="GO" id="GO:0103118">
    <property type="term" value="F:UDP-3-O-[(3R)-3-hydroxyacyl]-glucosamine N-acyltransferase activity"/>
    <property type="evidence" value="ECO:0007669"/>
    <property type="project" value="UniProtKB-EC"/>
</dbReference>
<comment type="catalytic activity">
    <reaction evidence="7">
        <text>a UDP-3-O-[(3R)-3-hydroxyacyl]-alpha-D-glucosamine + a (3R)-hydroxyacyl-[ACP] = a UDP-2-N,3-O-bis[(3R)-3-hydroxyacyl]-alpha-D-glucosamine + holo-[ACP] + H(+)</text>
        <dbReference type="Rhea" id="RHEA:53836"/>
        <dbReference type="Rhea" id="RHEA-COMP:9685"/>
        <dbReference type="Rhea" id="RHEA-COMP:9945"/>
        <dbReference type="ChEBI" id="CHEBI:15378"/>
        <dbReference type="ChEBI" id="CHEBI:64479"/>
        <dbReference type="ChEBI" id="CHEBI:78827"/>
        <dbReference type="ChEBI" id="CHEBI:137740"/>
        <dbReference type="ChEBI" id="CHEBI:137748"/>
        <dbReference type="EC" id="2.3.1.191"/>
    </reaction>
</comment>
<dbReference type="Pfam" id="PF00132">
    <property type="entry name" value="Hexapep"/>
    <property type="match status" value="1"/>
</dbReference>
<dbReference type="HAMAP" id="MF_00523">
    <property type="entry name" value="LpxD"/>
    <property type="match status" value="1"/>
</dbReference>
<dbReference type="Gene3D" id="3.40.1390.10">
    <property type="entry name" value="MurE/MurF, N-terminal domain"/>
    <property type="match status" value="1"/>
</dbReference>
<dbReference type="NCBIfam" id="TIGR01853">
    <property type="entry name" value="lipid_A_lpxD"/>
    <property type="match status" value="1"/>
</dbReference>
<dbReference type="UniPathway" id="UPA00973"/>
<feature type="active site" description="Proton acceptor" evidence="7">
    <location>
        <position position="238"/>
    </location>
</feature>
<keyword evidence="5 7" id="KW-0443">Lipid metabolism</keyword>
<organism evidence="9 10">
    <name type="scientific">Candidatus Scalindua japonica</name>
    <dbReference type="NCBI Taxonomy" id="1284222"/>
    <lineage>
        <taxon>Bacteria</taxon>
        <taxon>Pseudomonadati</taxon>
        <taxon>Planctomycetota</taxon>
        <taxon>Candidatus Brocadiia</taxon>
        <taxon>Candidatus Brocadiales</taxon>
        <taxon>Candidatus Scalinduaceae</taxon>
        <taxon>Candidatus Scalindua</taxon>
    </lineage>
</organism>
<keyword evidence="10" id="KW-1185">Reference proteome</keyword>
<evidence type="ECO:0000256" key="1">
    <source>
        <dbReference type="ARBA" id="ARBA00022516"/>
    </source>
</evidence>
<dbReference type="Proteomes" id="UP000218542">
    <property type="component" value="Unassembled WGS sequence"/>
</dbReference>
<dbReference type="AlphaFoldDB" id="A0A286U3N2"/>
<comment type="subunit">
    <text evidence="7">Homotrimer.</text>
</comment>
<keyword evidence="6 7" id="KW-0012">Acyltransferase</keyword>
<dbReference type="InterPro" id="IPR001451">
    <property type="entry name" value="Hexapep"/>
</dbReference>
<comment type="function">
    <text evidence="7">Catalyzes the N-acylation of UDP-3-O-acylglucosamine using 3-hydroxyacyl-ACP as the acyl donor. Is involved in the biosynthesis of lipid A, a phosphorylated glycolipid that anchors the lipopolysaccharide to the outer membrane of the cell.</text>
</comment>
<protein>
    <recommendedName>
        <fullName evidence="7">UDP-3-O-acylglucosamine N-acyltransferase</fullName>
        <ecNumber evidence="7">2.3.1.191</ecNumber>
    </recommendedName>
</protein>
<dbReference type="Gene3D" id="2.160.10.10">
    <property type="entry name" value="Hexapeptide repeat proteins"/>
    <property type="match status" value="1"/>
</dbReference>
<gene>
    <name evidence="7" type="primary">lpxD</name>
    <name evidence="9" type="ORF">SCALIN_C40_0033</name>
</gene>
<dbReference type="GO" id="GO:0016020">
    <property type="term" value="C:membrane"/>
    <property type="evidence" value="ECO:0007669"/>
    <property type="project" value="GOC"/>
</dbReference>
<dbReference type="NCBIfam" id="NF002060">
    <property type="entry name" value="PRK00892.1"/>
    <property type="match status" value="1"/>
</dbReference>
<reference evidence="10" key="1">
    <citation type="journal article" date="2017" name="Environ. Microbiol. Rep.">
        <title>Genetic Diversity of Marine Anaerobic Ammonium-Oxidizing Bacteria as Revealed by Genomic and Proteomic Analyses of 'Candidatus Scalindua japonica'.</title>
        <authorList>
            <person name="Oshiki M."/>
            <person name="Mizuto K."/>
            <person name="Kimura Z."/>
            <person name="Kindaichi T."/>
            <person name="Satoh H."/>
            <person name="Okabe S."/>
        </authorList>
    </citation>
    <scope>NUCLEOTIDE SEQUENCE [LARGE SCALE GENOMIC DNA]</scope>
    <source>
        <strain evidence="10">husup-a2</strain>
    </source>
</reference>
<evidence type="ECO:0000313" key="9">
    <source>
        <dbReference type="EMBL" id="GAX62743.1"/>
    </source>
</evidence>
<dbReference type="EMBL" id="BAOS01000040">
    <property type="protein sequence ID" value="GAX62743.1"/>
    <property type="molecule type" value="Genomic_DNA"/>
</dbReference>
<dbReference type="PROSITE" id="PS00101">
    <property type="entry name" value="HEXAPEP_TRANSFERASES"/>
    <property type="match status" value="1"/>
</dbReference>
<keyword evidence="1 7" id="KW-0444">Lipid biosynthesis</keyword>
<dbReference type="CDD" id="cd03352">
    <property type="entry name" value="LbH_LpxD"/>
    <property type="match status" value="1"/>
</dbReference>
<dbReference type="InterPro" id="IPR018357">
    <property type="entry name" value="Hexapep_transf_CS"/>
</dbReference>
<dbReference type="Pfam" id="PF04613">
    <property type="entry name" value="LpxD"/>
    <property type="match status" value="1"/>
</dbReference>
<dbReference type="GO" id="GO:0016410">
    <property type="term" value="F:N-acyltransferase activity"/>
    <property type="evidence" value="ECO:0007669"/>
    <property type="project" value="InterPro"/>
</dbReference>
<dbReference type="RefSeq" id="WP_096896139.1">
    <property type="nucleotide sequence ID" value="NZ_BAOS01000040.1"/>
</dbReference>